<dbReference type="Pfam" id="PF00563">
    <property type="entry name" value="EAL"/>
    <property type="match status" value="1"/>
</dbReference>
<dbReference type="PROSITE" id="PS50883">
    <property type="entry name" value="EAL"/>
    <property type="match status" value="1"/>
</dbReference>
<dbReference type="InterPro" id="IPR052155">
    <property type="entry name" value="Biofilm_reg_signaling"/>
</dbReference>
<evidence type="ECO:0000313" key="4">
    <source>
        <dbReference type="Proteomes" id="UP001156641"/>
    </source>
</evidence>
<name>A0ABQ6AAQ5_9PROT</name>
<sequence>MPPASKIAAEASSAEELAPLAEAPAPHSARELRQRTARREITERRRITQRVRQALATGGLMLQYQPLISLQSGFIRGAEAIIRLRHSRRGLIAASHFMPIAERSDVINDIGGWMLQQACVEAAGWPGNLSVALTLSQRHVQSGRLIRQLLESLSASGLPPEQLELELTEAMLIDENDDTVFALKALQSLGVRLALNNFGTGYASLSALKRLPITTLRLDRSLTQNLGEGPSGTAIVQAAIKAGQALGCTVLADGVESEEQLVLLSEIGCDEGQGPYFSQPVAAAEISAMLAAG</sequence>
<dbReference type="SUPFAM" id="SSF141868">
    <property type="entry name" value="EAL domain-like"/>
    <property type="match status" value="1"/>
</dbReference>
<keyword evidence="4" id="KW-1185">Reference proteome</keyword>
<dbReference type="Proteomes" id="UP001156641">
    <property type="component" value="Unassembled WGS sequence"/>
</dbReference>
<dbReference type="CDD" id="cd01948">
    <property type="entry name" value="EAL"/>
    <property type="match status" value="1"/>
</dbReference>
<dbReference type="EMBL" id="BSOS01000065">
    <property type="protein sequence ID" value="GLR67214.1"/>
    <property type="molecule type" value="Genomic_DNA"/>
</dbReference>
<comment type="caution">
    <text evidence="3">The sequence shown here is derived from an EMBL/GenBank/DDBJ whole genome shotgun (WGS) entry which is preliminary data.</text>
</comment>
<feature type="compositionally biased region" description="Low complexity" evidence="1">
    <location>
        <begin position="1"/>
        <end position="27"/>
    </location>
</feature>
<reference evidence="4" key="1">
    <citation type="journal article" date="2019" name="Int. J. Syst. Evol. Microbiol.">
        <title>The Global Catalogue of Microorganisms (GCM) 10K type strain sequencing project: providing services to taxonomists for standard genome sequencing and annotation.</title>
        <authorList>
            <consortium name="The Broad Institute Genomics Platform"/>
            <consortium name="The Broad Institute Genome Sequencing Center for Infectious Disease"/>
            <person name="Wu L."/>
            <person name="Ma J."/>
        </authorList>
    </citation>
    <scope>NUCLEOTIDE SEQUENCE [LARGE SCALE GENOMIC DNA]</scope>
    <source>
        <strain evidence="4">NBRC 112502</strain>
    </source>
</reference>
<dbReference type="InterPro" id="IPR001633">
    <property type="entry name" value="EAL_dom"/>
</dbReference>
<feature type="domain" description="EAL" evidence="2">
    <location>
        <begin position="44"/>
        <end position="293"/>
    </location>
</feature>
<accession>A0ABQ6AAQ5</accession>
<feature type="compositionally biased region" description="Basic and acidic residues" evidence="1">
    <location>
        <begin position="28"/>
        <end position="39"/>
    </location>
</feature>
<evidence type="ECO:0000313" key="3">
    <source>
        <dbReference type="EMBL" id="GLR67214.1"/>
    </source>
</evidence>
<dbReference type="SMART" id="SM00052">
    <property type="entry name" value="EAL"/>
    <property type="match status" value="1"/>
</dbReference>
<dbReference type="InterPro" id="IPR035919">
    <property type="entry name" value="EAL_sf"/>
</dbReference>
<gene>
    <name evidence="3" type="ORF">GCM10010909_18950</name>
</gene>
<dbReference type="Gene3D" id="3.20.20.450">
    <property type="entry name" value="EAL domain"/>
    <property type="match status" value="1"/>
</dbReference>
<proteinExistence type="predicted"/>
<evidence type="ECO:0000259" key="2">
    <source>
        <dbReference type="PROSITE" id="PS50883"/>
    </source>
</evidence>
<evidence type="ECO:0000256" key="1">
    <source>
        <dbReference type="SAM" id="MobiDB-lite"/>
    </source>
</evidence>
<feature type="region of interest" description="Disordered" evidence="1">
    <location>
        <begin position="1"/>
        <end position="39"/>
    </location>
</feature>
<dbReference type="PANTHER" id="PTHR44757:SF2">
    <property type="entry name" value="BIOFILM ARCHITECTURE MAINTENANCE PROTEIN MBAA"/>
    <property type="match status" value="1"/>
</dbReference>
<organism evidence="3 4">
    <name type="scientific">Acidocella aquatica</name>
    <dbReference type="NCBI Taxonomy" id="1922313"/>
    <lineage>
        <taxon>Bacteria</taxon>
        <taxon>Pseudomonadati</taxon>
        <taxon>Pseudomonadota</taxon>
        <taxon>Alphaproteobacteria</taxon>
        <taxon>Acetobacterales</taxon>
        <taxon>Acidocellaceae</taxon>
        <taxon>Acidocella</taxon>
    </lineage>
</organism>
<protein>
    <recommendedName>
        <fullName evidence="2">EAL domain-containing protein</fullName>
    </recommendedName>
</protein>
<dbReference type="RefSeq" id="WP_284257943.1">
    <property type="nucleotide sequence ID" value="NZ_BSOS01000065.1"/>
</dbReference>
<dbReference type="PANTHER" id="PTHR44757">
    <property type="entry name" value="DIGUANYLATE CYCLASE DGCP"/>
    <property type="match status" value="1"/>
</dbReference>